<accession>A0A3M7RQY1</accession>
<name>A0A3M7RQY1_BRAPC</name>
<gene>
    <name evidence="1" type="ORF">BpHYR1_004890</name>
</gene>
<protein>
    <submittedName>
        <fullName evidence="1">Uncharacterized protein</fullName>
    </submittedName>
</protein>
<reference evidence="1 2" key="1">
    <citation type="journal article" date="2018" name="Sci. Rep.">
        <title>Genomic signatures of local adaptation to the degree of environmental predictability in rotifers.</title>
        <authorList>
            <person name="Franch-Gras L."/>
            <person name="Hahn C."/>
            <person name="Garcia-Roger E.M."/>
            <person name="Carmona M.J."/>
            <person name="Serra M."/>
            <person name="Gomez A."/>
        </authorList>
    </citation>
    <scope>NUCLEOTIDE SEQUENCE [LARGE SCALE GENOMIC DNA]</scope>
    <source>
        <strain evidence="1">HYR1</strain>
    </source>
</reference>
<proteinExistence type="predicted"/>
<keyword evidence="2" id="KW-1185">Reference proteome</keyword>
<dbReference type="AlphaFoldDB" id="A0A3M7RQY1"/>
<dbReference type="Proteomes" id="UP000276133">
    <property type="component" value="Unassembled WGS sequence"/>
</dbReference>
<organism evidence="1 2">
    <name type="scientific">Brachionus plicatilis</name>
    <name type="common">Marine rotifer</name>
    <name type="synonym">Brachionus muelleri</name>
    <dbReference type="NCBI Taxonomy" id="10195"/>
    <lineage>
        <taxon>Eukaryota</taxon>
        <taxon>Metazoa</taxon>
        <taxon>Spiralia</taxon>
        <taxon>Gnathifera</taxon>
        <taxon>Rotifera</taxon>
        <taxon>Eurotatoria</taxon>
        <taxon>Monogononta</taxon>
        <taxon>Pseudotrocha</taxon>
        <taxon>Ploima</taxon>
        <taxon>Brachionidae</taxon>
        <taxon>Brachionus</taxon>
    </lineage>
</organism>
<evidence type="ECO:0000313" key="2">
    <source>
        <dbReference type="Proteomes" id="UP000276133"/>
    </source>
</evidence>
<dbReference type="EMBL" id="REGN01002851">
    <property type="protein sequence ID" value="RNA25810.1"/>
    <property type="molecule type" value="Genomic_DNA"/>
</dbReference>
<sequence length="244" mass="26814">MQLTLSSSSALFSSEFDKDRLPDCILPKVEPLEQEHSPFLCCTDDDFEFLVEEKNFFSNLYFPFSFALDSALVDFSFRLFLAMSRVSALILSARAGGVAGIADVGKGGGGGGKWDGSPGHPFNSNSVHSSSIWNDLCQRHCRFSLFSLLNFNVGSANVVYVVTVRDVPVVRLRFINLSDSIGMAEIGAGYFGIIVQRLSAEYLLAVEALRRLTKFELSELDFTNGCLFTSGLGDLLFSLLDTRL</sequence>
<comment type="caution">
    <text evidence="1">The sequence shown here is derived from an EMBL/GenBank/DDBJ whole genome shotgun (WGS) entry which is preliminary data.</text>
</comment>
<evidence type="ECO:0000313" key="1">
    <source>
        <dbReference type="EMBL" id="RNA25810.1"/>
    </source>
</evidence>